<accession>A0A1A9F257</accession>
<dbReference type="RefSeq" id="WP_067384637.1">
    <property type="nucleotide sequence ID" value="NZ_CP015839.1"/>
</dbReference>
<keyword evidence="1" id="KW-1133">Transmembrane helix</keyword>
<dbReference type="AlphaFoldDB" id="A0A1A9F257"/>
<evidence type="ECO:0000313" key="3">
    <source>
        <dbReference type="EMBL" id="ANG63823.1"/>
    </source>
</evidence>
<dbReference type="KEGG" id="mars:A8C75_15965"/>
<name>A0A1A9F257_9GAMM</name>
<dbReference type="InterPro" id="IPR007138">
    <property type="entry name" value="ABM_dom"/>
</dbReference>
<keyword evidence="3" id="KW-0503">Monooxygenase</keyword>
<sequence>MDQTPQPSDPSLNTTAAAGDAVTVVISRRIKPGKEKAFEQLNSALSREAVHFSGFLGSTLFRPASSADPEYRIVFKFSSREDLQRWQHSPQRTQHLDAIEDCLDAPDSTEVLSGLVAWFSLPGQNPVKPPPKYKMAVVAWLAIFPLITLVSWLFGSTLGHIPLLPRTLLMTIPITLLMTYVLMPALTKLLAFWLFPKRDRDER</sequence>
<dbReference type="InterPro" id="IPR038762">
    <property type="entry name" value="ABM_predict"/>
</dbReference>
<keyword evidence="1" id="KW-0812">Transmembrane</keyword>
<proteinExistence type="predicted"/>
<feature type="transmembrane region" description="Helical" evidence="1">
    <location>
        <begin position="174"/>
        <end position="195"/>
    </location>
</feature>
<dbReference type="PANTHER" id="PTHR40057:SF1">
    <property type="entry name" value="SLR1162 PROTEIN"/>
    <property type="match status" value="1"/>
</dbReference>
<dbReference type="Proteomes" id="UP000078070">
    <property type="component" value="Chromosome"/>
</dbReference>
<evidence type="ECO:0000313" key="4">
    <source>
        <dbReference type="Proteomes" id="UP000078070"/>
    </source>
</evidence>
<feature type="transmembrane region" description="Helical" evidence="1">
    <location>
        <begin position="135"/>
        <end position="154"/>
    </location>
</feature>
<dbReference type="EMBL" id="CP015839">
    <property type="protein sequence ID" value="ANG63823.1"/>
    <property type="molecule type" value="Genomic_DNA"/>
</dbReference>
<dbReference type="GO" id="GO:0004497">
    <property type="term" value="F:monooxygenase activity"/>
    <property type="evidence" value="ECO:0007669"/>
    <property type="project" value="UniProtKB-KW"/>
</dbReference>
<dbReference type="SUPFAM" id="SSF54909">
    <property type="entry name" value="Dimeric alpha+beta barrel"/>
    <property type="match status" value="1"/>
</dbReference>
<reference evidence="4" key="1">
    <citation type="submission" date="2016-05" db="EMBL/GenBank/DDBJ databases">
        <authorList>
            <person name="Baek K."/>
            <person name="Yang S.-J."/>
        </authorList>
    </citation>
    <scope>NUCLEOTIDE SEQUENCE [LARGE SCALE GENOMIC DNA]</scope>
    <source>
        <strain evidence="4">ST58-10</strain>
    </source>
</reference>
<evidence type="ECO:0000259" key="2">
    <source>
        <dbReference type="PROSITE" id="PS51725"/>
    </source>
</evidence>
<keyword evidence="3" id="KW-0560">Oxidoreductase</keyword>
<protein>
    <submittedName>
        <fullName evidence="3">Antibiotic biosynthesis monooxygenase</fullName>
    </submittedName>
</protein>
<dbReference type="PROSITE" id="PS51725">
    <property type="entry name" value="ABM"/>
    <property type="match status" value="1"/>
</dbReference>
<keyword evidence="1" id="KW-0472">Membrane</keyword>
<dbReference type="Gene3D" id="3.30.70.100">
    <property type="match status" value="1"/>
</dbReference>
<dbReference type="STRING" id="1821621.A8C75_15965"/>
<dbReference type="InterPro" id="IPR011008">
    <property type="entry name" value="Dimeric_a/b-barrel"/>
</dbReference>
<evidence type="ECO:0000256" key="1">
    <source>
        <dbReference type="SAM" id="Phobius"/>
    </source>
</evidence>
<dbReference type="OrthoDB" id="1494254at2"/>
<reference evidence="3 4" key="2">
    <citation type="journal article" date="2018" name="Int. J. Syst. Evol. Microbiol.">
        <title>Marinobacterium aestuarii sp. nov., a benzene-degrading marine bacterium isolated from estuary sediment.</title>
        <authorList>
            <person name="Bae S.S."/>
            <person name="Jung J."/>
            <person name="Chung D."/>
            <person name="Baek K."/>
        </authorList>
    </citation>
    <scope>NUCLEOTIDE SEQUENCE [LARGE SCALE GENOMIC DNA]</scope>
    <source>
        <strain evidence="3 4">ST58-10</strain>
    </source>
</reference>
<dbReference type="Pfam" id="PF03992">
    <property type="entry name" value="ABM"/>
    <property type="match status" value="1"/>
</dbReference>
<gene>
    <name evidence="3" type="ORF">A8C75_15965</name>
</gene>
<feature type="domain" description="ABM" evidence="2">
    <location>
        <begin position="22"/>
        <end position="111"/>
    </location>
</feature>
<organism evidence="3 4">
    <name type="scientific">Marinobacterium aestuarii</name>
    <dbReference type="NCBI Taxonomy" id="1821621"/>
    <lineage>
        <taxon>Bacteria</taxon>
        <taxon>Pseudomonadati</taxon>
        <taxon>Pseudomonadota</taxon>
        <taxon>Gammaproteobacteria</taxon>
        <taxon>Oceanospirillales</taxon>
        <taxon>Oceanospirillaceae</taxon>
        <taxon>Marinobacterium</taxon>
    </lineage>
</organism>
<keyword evidence="4" id="KW-1185">Reference proteome</keyword>
<dbReference type="PANTHER" id="PTHR40057">
    <property type="entry name" value="SLR1162 PROTEIN"/>
    <property type="match status" value="1"/>
</dbReference>